<protein>
    <submittedName>
        <fullName evidence="2">Uncharacterized protein</fullName>
    </submittedName>
</protein>
<keyword evidence="1" id="KW-0812">Transmembrane</keyword>
<organism evidence="2 3">
    <name type="scientific">Hibiscus sabdariffa</name>
    <name type="common">roselle</name>
    <dbReference type="NCBI Taxonomy" id="183260"/>
    <lineage>
        <taxon>Eukaryota</taxon>
        <taxon>Viridiplantae</taxon>
        <taxon>Streptophyta</taxon>
        <taxon>Embryophyta</taxon>
        <taxon>Tracheophyta</taxon>
        <taxon>Spermatophyta</taxon>
        <taxon>Magnoliopsida</taxon>
        <taxon>eudicotyledons</taxon>
        <taxon>Gunneridae</taxon>
        <taxon>Pentapetalae</taxon>
        <taxon>rosids</taxon>
        <taxon>malvids</taxon>
        <taxon>Malvales</taxon>
        <taxon>Malvaceae</taxon>
        <taxon>Malvoideae</taxon>
        <taxon>Hibiscus</taxon>
    </lineage>
</organism>
<feature type="transmembrane region" description="Helical" evidence="1">
    <location>
        <begin position="7"/>
        <end position="26"/>
    </location>
</feature>
<evidence type="ECO:0000256" key="1">
    <source>
        <dbReference type="SAM" id="Phobius"/>
    </source>
</evidence>
<keyword evidence="1" id="KW-0472">Membrane</keyword>
<dbReference type="Proteomes" id="UP001472677">
    <property type="component" value="Unassembled WGS sequence"/>
</dbReference>
<evidence type="ECO:0000313" key="2">
    <source>
        <dbReference type="EMBL" id="KAK8497722.1"/>
    </source>
</evidence>
<proteinExistence type="predicted"/>
<keyword evidence="1" id="KW-1133">Transmembrane helix</keyword>
<gene>
    <name evidence="2" type="ORF">V6N12_009548</name>
</gene>
<name>A0ABR2AUD2_9ROSI</name>
<evidence type="ECO:0000313" key="3">
    <source>
        <dbReference type="Proteomes" id="UP001472677"/>
    </source>
</evidence>
<dbReference type="EMBL" id="JBBPBM010000298">
    <property type="protein sequence ID" value="KAK8497722.1"/>
    <property type="molecule type" value="Genomic_DNA"/>
</dbReference>
<keyword evidence="3" id="KW-1185">Reference proteome</keyword>
<sequence>MSSFGCIGFAPIFNILFIVTFFVFSIGRDVSNVAPRSLISWLLLLSQSLSLIDLRFALVSLPSSPSSSSDDSAKLLKLCVMDCSACPDSMIAS</sequence>
<comment type="caution">
    <text evidence="2">The sequence shown here is derived from an EMBL/GenBank/DDBJ whole genome shotgun (WGS) entry which is preliminary data.</text>
</comment>
<accession>A0ABR2AUD2</accession>
<reference evidence="2 3" key="1">
    <citation type="journal article" date="2024" name="G3 (Bethesda)">
        <title>Genome assembly of Hibiscus sabdariffa L. provides insights into metabolisms of medicinal natural products.</title>
        <authorList>
            <person name="Kim T."/>
        </authorList>
    </citation>
    <scope>NUCLEOTIDE SEQUENCE [LARGE SCALE GENOMIC DNA]</scope>
    <source>
        <strain evidence="2">TK-2024</strain>
        <tissue evidence="2">Old leaves</tissue>
    </source>
</reference>